<comment type="caution">
    <text evidence="2">The sequence shown here is derived from an EMBL/GenBank/DDBJ whole genome shotgun (WGS) entry which is preliminary data.</text>
</comment>
<proteinExistence type="predicted"/>
<feature type="compositionally biased region" description="Low complexity" evidence="1">
    <location>
        <begin position="355"/>
        <end position="373"/>
    </location>
</feature>
<gene>
    <name evidence="2" type="ORF">QBC47DRAFT_400532</name>
</gene>
<protein>
    <submittedName>
        <fullName evidence="2">Uncharacterized protein</fullName>
    </submittedName>
</protein>
<feature type="region of interest" description="Disordered" evidence="1">
    <location>
        <begin position="278"/>
        <end position="422"/>
    </location>
</feature>
<dbReference type="AlphaFoldDB" id="A0AAJ0BF88"/>
<dbReference type="EMBL" id="MU839831">
    <property type="protein sequence ID" value="KAK1756902.1"/>
    <property type="molecule type" value="Genomic_DNA"/>
</dbReference>
<feature type="region of interest" description="Disordered" evidence="1">
    <location>
        <begin position="460"/>
        <end position="484"/>
    </location>
</feature>
<keyword evidence="3" id="KW-1185">Reference proteome</keyword>
<reference evidence="2" key="1">
    <citation type="submission" date="2023-06" db="EMBL/GenBank/DDBJ databases">
        <title>Genome-scale phylogeny and comparative genomics of the fungal order Sordariales.</title>
        <authorList>
            <consortium name="Lawrence Berkeley National Laboratory"/>
            <person name="Hensen N."/>
            <person name="Bonometti L."/>
            <person name="Westerberg I."/>
            <person name="Brannstrom I.O."/>
            <person name="Guillou S."/>
            <person name="Cros-Aarteil S."/>
            <person name="Calhoun S."/>
            <person name="Haridas S."/>
            <person name="Kuo A."/>
            <person name="Mondo S."/>
            <person name="Pangilinan J."/>
            <person name="Riley R."/>
            <person name="Labutti K."/>
            <person name="Andreopoulos B."/>
            <person name="Lipzen A."/>
            <person name="Chen C."/>
            <person name="Yanf M."/>
            <person name="Daum C."/>
            <person name="Ng V."/>
            <person name="Clum A."/>
            <person name="Steindorff A."/>
            <person name="Ohm R."/>
            <person name="Martin F."/>
            <person name="Silar P."/>
            <person name="Natvig D."/>
            <person name="Lalanne C."/>
            <person name="Gautier V."/>
            <person name="Ament-Velasquez S.L."/>
            <person name="Kruys A."/>
            <person name="Hutchinson M.I."/>
            <person name="Powell A.J."/>
            <person name="Barry K."/>
            <person name="Miller A.N."/>
            <person name="Grigoriev I.V."/>
            <person name="Debuchy R."/>
            <person name="Gladieux P."/>
            <person name="Thoren M.H."/>
            <person name="Johannesson H."/>
        </authorList>
    </citation>
    <scope>NUCLEOTIDE SEQUENCE</scope>
    <source>
        <strain evidence="2">PSN4</strain>
    </source>
</reference>
<feature type="compositionally biased region" description="Basic residues" evidence="1">
    <location>
        <begin position="286"/>
        <end position="300"/>
    </location>
</feature>
<feature type="compositionally biased region" description="Polar residues" evidence="1">
    <location>
        <begin position="340"/>
        <end position="349"/>
    </location>
</feature>
<sequence>MARPPTPPGRPRPSQRMSSLFGIGSLGFGLRSTAPSQLDDLDPAFRHGARHWGGVGGENDYVPEARQIWHNPSLMQMVETLQAELMSKNNPLTPIPVVYNSYVLHLIEGFAKLYREEGKLRAELSELKGLREKELEEFRGLSEEWIQREKDYKAEVKRLELILARESKDGVASVALARHDSLVDRSESRKFEARLKRVSNSQDQESFDGAIPLEDTSAEDREQTQAAEAARLPQAVNADLMICNALERREIETKRLDIEQQRAFQAQQRLHGIGTQHGYRQVRGSQIRRRPLSRQSHGPRIHMTGPSQAQPIRRPSPDRAVSGLGARGNRSEMSRVPETTELTTGSPLTSGPGDSGVSRAAGVVEAGASSSRGTGNKPGYKDAGSGPGGPASSFVFLQTDADGAAEAHATTSKLPTDANHTDELDRRYSFVEGDDCAISVSSTAPGSSAPAIIVDYSSSSQLPDGQVPNTHSGNFNGSPVASNNSGVGAYSPGLSSKEKGAVQNLNPAESFISVSAVDTNNDLATPPPLPAKSAQRPVVQVRAFGEMGFSPLTSDSTATDNSALDGNKTAAKIPVEMADSGCHLSGVLTSEQEGSIAVSAERDAEPSSQDSLGAPSPEKASGDGKLSATRAPDSSARSAA</sequence>
<evidence type="ECO:0000313" key="3">
    <source>
        <dbReference type="Proteomes" id="UP001239445"/>
    </source>
</evidence>
<feature type="region of interest" description="Disordered" evidence="1">
    <location>
        <begin position="584"/>
        <end position="640"/>
    </location>
</feature>
<evidence type="ECO:0000313" key="2">
    <source>
        <dbReference type="EMBL" id="KAK1756902.1"/>
    </source>
</evidence>
<evidence type="ECO:0000256" key="1">
    <source>
        <dbReference type="SAM" id="MobiDB-lite"/>
    </source>
</evidence>
<dbReference type="Proteomes" id="UP001239445">
    <property type="component" value="Unassembled WGS sequence"/>
</dbReference>
<name>A0AAJ0BF88_9PEZI</name>
<accession>A0AAJ0BF88</accession>
<feature type="region of interest" description="Disordered" evidence="1">
    <location>
        <begin position="202"/>
        <end position="223"/>
    </location>
</feature>
<organism evidence="2 3">
    <name type="scientific">Echria macrotheca</name>
    <dbReference type="NCBI Taxonomy" id="438768"/>
    <lineage>
        <taxon>Eukaryota</taxon>
        <taxon>Fungi</taxon>
        <taxon>Dikarya</taxon>
        <taxon>Ascomycota</taxon>
        <taxon>Pezizomycotina</taxon>
        <taxon>Sordariomycetes</taxon>
        <taxon>Sordariomycetidae</taxon>
        <taxon>Sordariales</taxon>
        <taxon>Schizotheciaceae</taxon>
        <taxon>Echria</taxon>
    </lineage>
</organism>